<feature type="compositionally biased region" description="Low complexity" evidence="1">
    <location>
        <begin position="230"/>
        <end position="239"/>
    </location>
</feature>
<organism evidence="3 4">
    <name type="scientific">Streptomyces dangxiongensis</name>
    <dbReference type="NCBI Taxonomy" id="1442032"/>
    <lineage>
        <taxon>Bacteria</taxon>
        <taxon>Bacillati</taxon>
        <taxon>Actinomycetota</taxon>
        <taxon>Actinomycetes</taxon>
        <taxon>Kitasatosporales</taxon>
        <taxon>Streptomycetaceae</taxon>
        <taxon>Streptomyces</taxon>
    </lineage>
</organism>
<keyword evidence="2" id="KW-0732">Signal</keyword>
<protein>
    <recommendedName>
        <fullName evidence="5">Lipoprotein</fullName>
    </recommendedName>
</protein>
<reference evidence="3 4" key="1">
    <citation type="submission" date="2018-10" db="EMBL/GenBank/DDBJ databases">
        <title>The genome of Streptomyces dangxiongensis Z022.</title>
        <authorList>
            <person name="Zhang B."/>
        </authorList>
    </citation>
    <scope>NUCLEOTIDE SEQUENCE [LARGE SCALE GENOMIC DNA]</scope>
    <source>
        <strain evidence="3 4">Z022</strain>
    </source>
</reference>
<dbReference type="OrthoDB" id="4336783at2"/>
<sequence>MPARRPARTALAVTAVVLLSATASACGDTGGLRGAGSTPAAAGPVKLWPGLRPAASPAYPYDVATRETVKGVAVPGDDIRKVDPVDVVEAELKAHPADYGPKGTYHATVDRMKECRPGRDRARCPLLEPYYRDLTGDGRPDLTLGFRLYPTNQTGVRVYTVEKHALVQVLADNDAITGVELAGRALIERSPADISGYEYRTTWVWDPGQRAMVFSRDEYLHIGDGRHGRTPSASPSVSPSAPPESPSAPSTPSVSPSASGR</sequence>
<gene>
    <name evidence="3" type="ORF">D9753_11525</name>
</gene>
<evidence type="ECO:0008006" key="5">
    <source>
        <dbReference type="Google" id="ProtNLM"/>
    </source>
</evidence>
<evidence type="ECO:0000313" key="4">
    <source>
        <dbReference type="Proteomes" id="UP000268329"/>
    </source>
</evidence>
<evidence type="ECO:0000256" key="2">
    <source>
        <dbReference type="SAM" id="SignalP"/>
    </source>
</evidence>
<accession>A0A3G2JCW4</accession>
<keyword evidence="4" id="KW-1185">Reference proteome</keyword>
<feature type="signal peptide" evidence="2">
    <location>
        <begin position="1"/>
        <end position="25"/>
    </location>
</feature>
<evidence type="ECO:0000313" key="3">
    <source>
        <dbReference type="EMBL" id="AYN39441.1"/>
    </source>
</evidence>
<feature type="chain" id="PRO_5039037292" description="Lipoprotein" evidence="2">
    <location>
        <begin position="26"/>
        <end position="261"/>
    </location>
</feature>
<dbReference type="KEGG" id="sdd:D9753_11525"/>
<dbReference type="EMBL" id="CP033073">
    <property type="protein sequence ID" value="AYN39441.1"/>
    <property type="molecule type" value="Genomic_DNA"/>
</dbReference>
<dbReference type="Proteomes" id="UP000268329">
    <property type="component" value="Chromosome"/>
</dbReference>
<dbReference type="PROSITE" id="PS51257">
    <property type="entry name" value="PROKAR_LIPOPROTEIN"/>
    <property type="match status" value="1"/>
</dbReference>
<proteinExistence type="predicted"/>
<feature type="compositionally biased region" description="Low complexity" evidence="1">
    <location>
        <begin position="247"/>
        <end position="261"/>
    </location>
</feature>
<feature type="region of interest" description="Disordered" evidence="1">
    <location>
        <begin position="223"/>
        <end position="261"/>
    </location>
</feature>
<dbReference type="RefSeq" id="WP_121786932.1">
    <property type="nucleotide sequence ID" value="NZ_CP033073.1"/>
</dbReference>
<dbReference type="AlphaFoldDB" id="A0A3G2JCW4"/>
<evidence type="ECO:0000256" key="1">
    <source>
        <dbReference type="SAM" id="MobiDB-lite"/>
    </source>
</evidence>
<name>A0A3G2JCW4_9ACTN</name>